<dbReference type="GO" id="GO:0000049">
    <property type="term" value="F:tRNA binding"/>
    <property type="evidence" value="ECO:0007669"/>
    <property type="project" value="TreeGrafter"/>
</dbReference>
<comment type="caution">
    <text evidence="3">The sequence shown here is derived from an EMBL/GenBank/DDBJ whole genome shotgun (WGS) entry which is preliminary data.</text>
</comment>
<protein>
    <recommendedName>
        <fullName evidence="5">L-seryl-tRNA(Sec) kinase</fullName>
    </recommendedName>
</protein>
<dbReference type="Gene3D" id="3.40.50.300">
    <property type="entry name" value="P-loop containing nucleotide triphosphate hydrolases"/>
    <property type="match status" value="1"/>
</dbReference>
<reference evidence="3" key="1">
    <citation type="journal article" date="2023" name="IScience">
        <title>Live-bearing cockroach genome reveals convergent evolutionary mechanisms linked to viviparity in insects and beyond.</title>
        <authorList>
            <person name="Fouks B."/>
            <person name="Harrison M.C."/>
            <person name="Mikhailova A.A."/>
            <person name="Marchal E."/>
            <person name="English S."/>
            <person name="Carruthers M."/>
            <person name="Jennings E.C."/>
            <person name="Chiamaka E.L."/>
            <person name="Frigard R.A."/>
            <person name="Pippel M."/>
            <person name="Attardo G.M."/>
            <person name="Benoit J.B."/>
            <person name="Bornberg-Bauer E."/>
            <person name="Tobe S.S."/>
        </authorList>
    </citation>
    <scope>NUCLEOTIDE SEQUENCE</scope>
    <source>
        <strain evidence="3">Stay&amp;Tobe</strain>
    </source>
</reference>
<dbReference type="InterPro" id="IPR027417">
    <property type="entry name" value="P-loop_NTPase"/>
</dbReference>
<dbReference type="PANTHER" id="PTHR20873">
    <property type="entry name" value="L-SERYL-TRNA(SEC) KINASE"/>
    <property type="match status" value="1"/>
</dbReference>
<keyword evidence="1" id="KW-0547">Nucleotide-binding</keyword>
<dbReference type="GO" id="GO:0005524">
    <property type="term" value="F:ATP binding"/>
    <property type="evidence" value="ECO:0007669"/>
    <property type="project" value="UniProtKB-KW"/>
</dbReference>
<evidence type="ECO:0000256" key="2">
    <source>
        <dbReference type="ARBA" id="ARBA00022840"/>
    </source>
</evidence>
<evidence type="ECO:0008006" key="5">
    <source>
        <dbReference type="Google" id="ProtNLM"/>
    </source>
</evidence>
<dbReference type="Pfam" id="PF08433">
    <property type="entry name" value="KTI12"/>
    <property type="match status" value="1"/>
</dbReference>
<keyword evidence="2" id="KW-0067">ATP-binding</keyword>
<dbReference type="InterPro" id="IPR013641">
    <property type="entry name" value="KTI12/PSTK"/>
</dbReference>
<sequence>MAESEICIVVLVGLPASGKTTLCKSLKEHFEKQSEGNYVFTVCYDEMIPVDVAKWQQDDLCWSNSRRNVLKQVAELIHCLKCSVANVHLSVKYKIETVINFSGRARVYIFIDDNMYYRSMRYQYYQLAKLYNVSFCQIYVRCDVNVALTRNSSRDVAAVVPDEIILKMAEKLEAPNVNSRWEKLSVTVCEESDVGDVCKFVEDAAACRVCALEDGAEMRAESRAVCASSVLHQVDVASRKLVGERIRQSGLTTALLQTRAKLLADVRRYVMDAIKSGRIELPQDVEVKIRSCHPDSGTALHDFLDQFFALHQL</sequence>
<dbReference type="SUPFAM" id="SSF52540">
    <property type="entry name" value="P-loop containing nucleoside triphosphate hydrolases"/>
    <property type="match status" value="1"/>
</dbReference>
<dbReference type="Proteomes" id="UP001233999">
    <property type="component" value="Unassembled WGS sequence"/>
</dbReference>
<evidence type="ECO:0000313" key="4">
    <source>
        <dbReference type="Proteomes" id="UP001233999"/>
    </source>
</evidence>
<dbReference type="EMBL" id="JASPKZ010003083">
    <property type="protein sequence ID" value="KAJ9593971.1"/>
    <property type="molecule type" value="Genomic_DNA"/>
</dbReference>
<reference evidence="3" key="2">
    <citation type="submission" date="2023-05" db="EMBL/GenBank/DDBJ databases">
        <authorList>
            <person name="Fouks B."/>
        </authorList>
    </citation>
    <scope>NUCLEOTIDE SEQUENCE</scope>
    <source>
        <strain evidence="3">Stay&amp;Tobe</strain>
        <tissue evidence="3">Testes</tissue>
    </source>
</reference>
<evidence type="ECO:0000313" key="3">
    <source>
        <dbReference type="EMBL" id="KAJ9593971.1"/>
    </source>
</evidence>
<dbReference type="GO" id="GO:0016301">
    <property type="term" value="F:kinase activity"/>
    <property type="evidence" value="ECO:0007669"/>
    <property type="project" value="TreeGrafter"/>
</dbReference>
<keyword evidence="4" id="KW-1185">Reference proteome</keyword>
<dbReference type="AlphaFoldDB" id="A0AAD8A8E5"/>
<accession>A0AAD8A8E5</accession>
<dbReference type="InterPro" id="IPR052648">
    <property type="entry name" value="Ser-tRNA(Sec)_kinase"/>
</dbReference>
<name>A0AAD8A8E5_DIPPU</name>
<dbReference type="PANTHER" id="PTHR20873:SF0">
    <property type="entry name" value="L-SERYL-TRNA(SEC) KINASE"/>
    <property type="match status" value="1"/>
</dbReference>
<gene>
    <name evidence="3" type="ORF">L9F63_014612</name>
</gene>
<evidence type="ECO:0000256" key="1">
    <source>
        <dbReference type="ARBA" id="ARBA00022741"/>
    </source>
</evidence>
<organism evidence="3 4">
    <name type="scientific">Diploptera punctata</name>
    <name type="common">Pacific beetle cockroach</name>
    <dbReference type="NCBI Taxonomy" id="6984"/>
    <lineage>
        <taxon>Eukaryota</taxon>
        <taxon>Metazoa</taxon>
        <taxon>Ecdysozoa</taxon>
        <taxon>Arthropoda</taxon>
        <taxon>Hexapoda</taxon>
        <taxon>Insecta</taxon>
        <taxon>Pterygota</taxon>
        <taxon>Neoptera</taxon>
        <taxon>Polyneoptera</taxon>
        <taxon>Dictyoptera</taxon>
        <taxon>Blattodea</taxon>
        <taxon>Blaberoidea</taxon>
        <taxon>Blaberidae</taxon>
        <taxon>Diplopterinae</taxon>
        <taxon>Diploptera</taxon>
    </lineage>
</organism>
<proteinExistence type="predicted"/>